<organism evidence="1 2">
    <name type="scientific">Armillaria tabescens</name>
    <name type="common">Ringless honey mushroom</name>
    <name type="synonym">Agaricus tabescens</name>
    <dbReference type="NCBI Taxonomy" id="1929756"/>
    <lineage>
        <taxon>Eukaryota</taxon>
        <taxon>Fungi</taxon>
        <taxon>Dikarya</taxon>
        <taxon>Basidiomycota</taxon>
        <taxon>Agaricomycotina</taxon>
        <taxon>Agaricomycetes</taxon>
        <taxon>Agaricomycetidae</taxon>
        <taxon>Agaricales</taxon>
        <taxon>Marasmiineae</taxon>
        <taxon>Physalacriaceae</taxon>
        <taxon>Desarmillaria</taxon>
    </lineage>
</organism>
<dbReference type="EMBL" id="JAUEPS010000010">
    <property type="protein sequence ID" value="KAK0462082.1"/>
    <property type="molecule type" value="Genomic_DNA"/>
</dbReference>
<gene>
    <name evidence="1" type="ORF">EV420DRAFT_1640367</name>
</gene>
<dbReference type="AlphaFoldDB" id="A0AA39NAK1"/>
<evidence type="ECO:0000313" key="2">
    <source>
        <dbReference type="Proteomes" id="UP001175211"/>
    </source>
</evidence>
<keyword evidence="2" id="KW-1185">Reference proteome</keyword>
<dbReference type="RefSeq" id="XP_060333820.1">
    <property type="nucleotide sequence ID" value="XM_060477093.1"/>
</dbReference>
<reference evidence="1" key="1">
    <citation type="submission" date="2023-06" db="EMBL/GenBank/DDBJ databases">
        <authorList>
            <consortium name="Lawrence Berkeley National Laboratory"/>
            <person name="Ahrendt S."/>
            <person name="Sahu N."/>
            <person name="Indic B."/>
            <person name="Wong-Bajracharya J."/>
            <person name="Merenyi Z."/>
            <person name="Ke H.-M."/>
            <person name="Monk M."/>
            <person name="Kocsube S."/>
            <person name="Drula E."/>
            <person name="Lipzen A."/>
            <person name="Balint B."/>
            <person name="Henrissat B."/>
            <person name="Andreopoulos B."/>
            <person name="Martin F.M."/>
            <person name="Harder C.B."/>
            <person name="Rigling D."/>
            <person name="Ford K.L."/>
            <person name="Foster G.D."/>
            <person name="Pangilinan J."/>
            <person name="Papanicolaou A."/>
            <person name="Barry K."/>
            <person name="LaButti K."/>
            <person name="Viragh M."/>
            <person name="Koriabine M."/>
            <person name="Yan M."/>
            <person name="Riley R."/>
            <person name="Champramary S."/>
            <person name="Plett K.L."/>
            <person name="Tsai I.J."/>
            <person name="Slot J."/>
            <person name="Sipos G."/>
            <person name="Plett J."/>
            <person name="Nagy L.G."/>
            <person name="Grigoriev I.V."/>
        </authorList>
    </citation>
    <scope>NUCLEOTIDE SEQUENCE</scope>
    <source>
        <strain evidence="1">CCBAS 213</strain>
    </source>
</reference>
<protein>
    <submittedName>
        <fullName evidence="1">Uncharacterized protein</fullName>
    </submittedName>
</protein>
<comment type="caution">
    <text evidence="1">The sequence shown here is derived from an EMBL/GenBank/DDBJ whole genome shotgun (WGS) entry which is preliminary data.</text>
</comment>
<dbReference type="GeneID" id="85360641"/>
<evidence type="ECO:0000313" key="1">
    <source>
        <dbReference type="EMBL" id="KAK0462082.1"/>
    </source>
</evidence>
<accession>A0AA39NAK1</accession>
<dbReference type="Proteomes" id="UP001175211">
    <property type="component" value="Unassembled WGS sequence"/>
</dbReference>
<proteinExistence type="predicted"/>
<sequence length="234" mass="26818">MQPIPGTESKVKHFLRFELFIPHLFYNLGYGNRPYVDSADSDWGVTVAIQSNDTFQRSKCKPPNSPTSTAFFEQVICSSSTRLPPVIWLELMRMAKDDGAFAPIDIDSLDSFPMNLCSRIVGWMMDTREDKDVFPRVSFEIAAQAYFIDELTANLLNMLSVFDKLADETSFSPAFKFALAFIRYLLHRVKLSSFDLYTQDAYRRHNPSSGDTSHQRIFLTKKRRPCGSRGTRQL</sequence>
<name>A0AA39NAK1_ARMTA</name>